<dbReference type="OrthoDB" id="123480at2759"/>
<name>A0A9W6X5A2_9STRA</name>
<feature type="region of interest" description="Disordered" evidence="1">
    <location>
        <begin position="348"/>
        <end position="370"/>
    </location>
</feature>
<proteinExistence type="predicted"/>
<evidence type="ECO:0000313" key="4">
    <source>
        <dbReference type="Proteomes" id="UP001165121"/>
    </source>
</evidence>
<sequence>MRCFNGSSFINSMDFKEFGGKGPTESLYDFSVLSDEALALAAALDASDAICQSGNNEWGSTTNIVTGTAQEVLNVIKMFNLSVAPQMVRELELGVEQADKCDTTWNMITITRLFQCPTTEGDADFSKIPAVDLSVFPDYTECCPVVANDDSLVGSKIALATNGVDLLSVVPEILTLFPYSFTSSLPEVSRVVSTSNTHYAATTVVQPLLRAYYGACRVRTVNTTGIYIEDTCDINKRWEIYGLMIHSPDDIPLCSTGGICIHNYYNSLWEWVNYMTADQPDRIGMNLNTFRSRYADTVSISVLPGIVVMQLLLMGVISLYQVMSHKRSVLLTQVWAYRCQNDAARFPSTTQSATTPAPYPSTHLMSPSSKTRTRFTQQQKLRLIKKAESSPAAKYEDLALWSKVEFGLRRHLGKATISRIISGRIALLRQPHESPQMMLIQLTY</sequence>
<keyword evidence="4" id="KW-1185">Reference proteome</keyword>
<protein>
    <submittedName>
        <fullName evidence="3">Unnamed protein product</fullName>
    </submittedName>
</protein>
<keyword evidence="2" id="KW-1133">Transmembrane helix</keyword>
<keyword evidence="2" id="KW-0812">Transmembrane</keyword>
<keyword evidence="2" id="KW-0472">Membrane</keyword>
<feature type="transmembrane region" description="Helical" evidence="2">
    <location>
        <begin position="298"/>
        <end position="320"/>
    </location>
</feature>
<dbReference type="EMBL" id="BSXT01000632">
    <property type="protein sequence ID" value="GMF31452.1"/>
    <property type="molecule type" value="Genomic_DNA"/>
</dbReference>
<evidence type="ECO:0000256" key="2">
    <source>
        <dbReference type="SAM" id="Phobius"/>
    </source>
</evidence>
<dbReference type="Proteomes" id="UP001165121">
    <property type="component" value="Unassembled WGS sequence"/>
</dbReference>
<evidence type="ECO:0000256" key="1">
    <source>
        <dbReference type="SAM" id="MobiDB-lite"/>
    </source>
</evidence>
<organism evidence="3 4">
    <name type="scientific">Phytophthora fragariaefolia</name>
    <dbReference type="NCBI Taxonomy" id="1490495"/>
    <lineage>
        <taxon>Eukaryota</taxon>
        <taxon>Sar</taxon>
        <taxon>Stramenopiles</taxon>
        <taxon>Oomycota</taxon>
        <taxon>Peronosporomycetes</taxon>
        <taxon>Peronosporales</taxon>
        <taxon>Peronosporaceae</taxon>
        <taxon>Phytophthora</taxon>
    </lineage>
</organism>
<comment type="caution">
    <text evidence="3">The sequence shown here is derived from an EMBL/GenBank/DDBJ whole genome shotgun (WGS) entry which is preliminary data.</text>
</comment>
<accession>A0A9W6X5A2</accession>
<evidence type="ECO:0000313" key="3">
    <source>
        <dbReference type="EMBL" id="GMF31452.1"/>
    </source>
</evidence>
<gene>
    <name evidence="3" type="ORF">Pfra01_000722300</name>
</gene>
<feature type="compositionally biased region" description="Low complexity" evidence="1">
    <location>
        <begin position="348"/>
        <end position="362"/>
    </location>
</feature>
<reference evidence="3" key="1">
    <citation type="submission" date="2023-04" db="EMBL/GenBank/DDBJ databases">
        <title>Phytophthora fragariaefolia NBRC 109709.</title>
        <authorList>
            <person name="Ichikawa N."/>
            <person name="Sato H."/>
            <person name="Tonouchi N."/>
        </authorList>
    </citation>
    <scope>NUCLEOTIDE SEQUENCE</scope>
    <source>
        <strain evidence="3">NBRC 109709</strain>
    </source>
</reference>
<dbReference type="AlphaFoldDB" id="A0A9W6X5A2"/>
<dbReference type="Gene3D" id="1.10.10.60">
    <property type="entry name" value="Homeodomain-like"/>
    <property type="match status" value="1"/>
</dbReference>